<name>A0A1H0YCG5_9FLAO</name>
<gene>
    <name evidence="2" type="ORF">SAMN05421664_0630</name>
</gene>
<evidence type="ECO:0000313" key="2">
    <source>
        <dbReference type="EMBL" id="SDQ12681.1"/>
    </source>
</evidence>
<evidence type="ECO:0000313" key="3">
    <source>
        <dbReference type="Proteomes" id="UP000199627"/>
    </source>
</evidence>
<dbReference type="RefSeq" id="WP_089753519.1">
    <property type="nucleotide sequence ID" value="NZ_FNKL01000001.1"/>
</dbReference>
<dbReference type="STRING" id="311333.SAMN05421664_0630"/>
<dbReference type="EMBL" id="FNKL01000001">
    <property type="protein sequence ID" value="SDQ12681.1"/>
    <property type="molecule type" value="Genomic_DNA"/>
</dbReference>
<reference evidence="3" key="1">
    <citation type="submission" date="2016-10" db="EMBL/GenBank/DDBJ databases">
        <authorList>
            <person name="Varghese N."/>
            <person name="Submissions S."/>
        </authorList>
    </citation>
    <scope>NUCLEOTIDE SEQUENCE [LARGE SCALE GENOMIC DNA]</scope>
    <source>
        <strain evidence="3">DSM 17072</strain>
    </source>
</reference>
<organism evidence="2 3">
    <name type="scientific">Chryseobacterium soldanellicola</name>
    <dbReference type="NCBI Taxonomy" id="311333"/>
    <lineage>
        <taxon>Bacteria</taxon>
        <taxon>Pseudomonadati</taxon>
        <taxon>Bacteroidota</taxon>
        <taxon>Flavobacteriia</taxon>
        <taxon>Flavobacteriales</taxon>
        <taxon>Weeksellaceae</taxon>
        <taxon>Chryseobacterium group</taxon>
        <taxon>Chryseobacterium</taxon>
    </lineage>
</organism>
<dbReference type="Proteomes" id="UP000199627">
    <property type="component" value="Unassembled WGS sequence"/>
</dbReference>
<feature type="transmembrane region" description="Helical" evidence="1">
    <location>
        <begin position="7"/>
        <end position="28"/>
    </location>
</feature>
<keyword evidence="1" id="KW-1133">Transmembrane helix</keyword>
<feature type="transmembrane region" description="Helical" evidence="1">
    <location>
        <begin position="76"/>
        <end position="99"/>
    </location>
</feature>
<accession>A0A1H0YCG5</accession>
<keyword evidence="3" id="KW-1185">Reference proteome</keyword>
<keyword evidence="1" id="KW-0812">Transmembrane</keyword>
<feature type="transmembrane region" description="Helical" evidence="1">
    <location>
        <begin position="40"/>
        <end position="64"/>
    </location>
</feature>
<protein>
    <submittedName>
        <fullName evidence="2">Uncharacterized protein</fullName>
    </submittedName>
</protein>
<keyword evidence="1" id="KW-0472">Membrane</keyword>
<evidence type="ECO:0000256" key="1">
    <source>
        <dbReference type="SAM" id="Phobius"/>
    </source>
</evidence>
<dbReference type="AlphaFoldDB" id="A0A1H0YCG5"/>
<proteinExistence type="predicted"/>
<sequence length="115" mass="13286">MKNRRKLIIISLIIFILATIASTCWYISLHSYGEGDLKNLTTIITQIGLFGGFFTTVLFLLINFCWKIKDRGLKAFLVAILVILFIVFVYQLTLNMIFYQTDNPHSFISYFFGLS</sequence>